<evidence type="ECO:0000256" key="1">
    <source>
        <dbReference type="ARBA" id="ARBA00022485"/>
    </source>
</evidence>
<dbReference type="STRING" id="100884.GCA_000269565_01496"/>
<accession>E7G616</accession>
<proteinExistence type="predicted"/>
<dbReference type="GO" id="GO:0046872">
    <property type="term" value="F:metal ion binding"/>
    <property type="evidence" value="ECO:0007669"/>
    <property type="project" value="UniProtKB-KW"/>
</dbReference>
<dbReference type="GO" id="GO:0016491">
    <property type="term" value="F:oxidoreductase activity"/>
    <property type="evidence" value="ECO:0007669"/>
    <property type="project" value="UniProtKB-KW"/>
</dbReference>
<gene>
    <name evidence="6" type="ORF">HMPREF9488_00204</name>
</gene>
<keyword evidence="2" id="KW-0479">Metal-binding</keyword>
<protein>
    <submittedName>
        <fullName evidence="6">FAD dependent oxidoreductase</fullName>
    </submittedName>
</protein>
<comment type="caution">
    <text evidence="6">The sequence shown here is derived from an EMBL/GenBank/DDBJ whole genome shotgun (WGS) entry which is preliminary data.</text>
</comment>
<dbReference type="InterPro" id="IPR036188">
    <property type="entry name" value="FAD/NAD-bd_sf"/>
</dbReference>
<evidence type="ECO:0000256" key="4">
    <source>
        <dbReference type="ARBA" id="ARBA00023004"/>
    </source>
</evidence>
<dbReference type="EMBL" id="ADKX01000001">
    <property type="protein sequence ID" value="EFW06667.1"/>
    <property type="molecule type" value="Genomic_DNA"/>
</dbReference>
<dbReference type="PANTHER" id="PTHR43498:SF1">
    <property type="entry name" value="COB--COM HETERODISULFIDE REDUCTASE IRON-SULFUR SUBUNIT A"/>
    <property type="match status" value="1"/>
</dbReference>
<dbReference type="GO" id="GO:0051539">
    <property type="term" value="F:4 iron, 4 sulfur cluster binding"/>
    <property type="evidence" value="ECO:0007669"/>
    <property type="project" value="UniProtKB-KW"/>
</dbReference>
<reference evidence="6 7" key="1">
    <citation type="submission" date="2010-12" db="EMBL/GenBank/DDBJ databases">
        <title>The Genome Sequence of Coprobacillus sp. strain 29_1.</title>
        <authorList>
            <consortium name="The Broad Institute Genome Sequencing Platform"/>
            <person name="Earl A."/>
            <person name="Ward D."/>
            <person name="Feldgarden M."/>
            <person name="Gevers D."/>
            <person name="Daigneault M."/>
            <person name="Sibley C.D."/>
            <person name="White A."/>
            <person name="Strauss J."/>
            <person name="Allen-Vercoe E."/>
            <person name="Young S.K."/>
            <person name="Zeng Q."/>
            <person name="Gargeya S."/>
            <person name="Fitzgerald M."/>
            <person name="Haas B."/>
            <person name="Abouelleil A."/>
            <person name="Alvarado L."/>
            <person name="Arachchi H.M."/>
            <person name="Berlin A."/>
            <person name="Brown A."/>
            <person name="Chapman S.B."/>
            <person name="Chen Z."/>
            <person name="Dunbar C."/>
            <person name="Freedman E."/>
            <person name="Gearin G."/>
            <person name="Gellesch M."/>
            <person name="Goldberg J."/>
            <person name="Griggs A."/>
            <person name="Gujja S."/>
            <person name="Heilman E."/>
            <person name="Heiman D."/>
            <person name="Howarth C."/>
            <person name="Larson L."/>
            <person name="Lui A."/>
            <person name="MacDonald P.J.P."/>
            <person name="Mehta T."/>
            <person name="Montmayeur A."/>
            <person name="Murphy C."/>
            <person name="Neiman D."/>
            <person name="Pearson M."/>
            <person name="Priest M."/>
            <person name="Roberts A."/>
            <person name="Saif S."/>
            <person name="Shea T."/>
            <person name="Shenoy N."/>
            <person name="Sisk P."/>
            <person name="Stolte C."/>
            <person name="Sykes S."/>
            <person name="White J."/>
            <person name="Yandava C."/>
            <person name="Nusbaum C."/>
            <person name="Birren B."/>
        </authorList>
    </citation>
    <scope>NUCLEOTIDE SEQUENCE [LARGE SCALE GENOMIC DNA]</scope>
    <source>
        <strain evidence="6 7">29_1</strain>
    </source>
</reference>
<dbReference type="Pfam" id="PF12831">
    <property type="entry name" value="FAD_oxidored"/>
    <property type="match status" value="1"/>
</dbReference>
<dbReference type="OrthoDB" id="9777740at2"/>
<dbReference type="PANTHER" id="PTHR43498">
    <property type="entry name" value="FERREDOXIN:COB-COM HETERODISULFIDE REDUCTASE SUBUNIT A"/>
    <property type="match status" value="1"/>
</dbReference>
<evidence type="ECO:0000313" key="6">
    <source>
        <dbReference type="EMBL" id="EFW06667.1"/>
    </source>
</evidence>
<dbReference type="InterPro" id="IPR039650">
    <property type="entry name" value="HdrA-like"/>
</dbReference>
<name>E7G616_9FIRM</name>
<dbReference type="eggNOG" id="COG0644">
    <property type="taxonomic scope" value="Bacteria"/>
</dbReference>
<dbReference type="RefSeq" id="WP_008787332.1">
    <property type="nucleotide sequence ID" value="NZ_AKCB01000001.1"/>
</dbReference>
<evidence type="ECO:0000256" key="5">
    <source>
        <dbReference type="ARBA" id="ARBA00023014"/>
    </source>
</evidence>
<dbReference type="PRINTS" id="PR00469">
    <property type="entry name" value="PNDRDTASEII"/>
</dbReference>
<evidence type="ECO:0000256" key="2">
    <source>
        <dbReference type="ARBA" id="ARBA00022723"/>
    </source>
</evidence>
<sequence>MLIPQEELKVIYDVDVVVIGGGAAGISAAIAASRNGAQTLLIEQRGFAGGTGAFMPIPAFCPYTDGVHIVSQGIAYEILDKVKKQSNAERQRMNKDKLDWVTIDTEVYKRVCDEMLTSSGVEILFHTLCTQVLCEDGFMKGLVIANKNGRSIIKAKAYIDATGDADIAYMAGVPTLKGDQDDPTVQPGTMCFVVSGIDKDKTLSYIASQDDDQFSQLVTLAQEKGDIPEGRKRVSSFSWLTDTTASFNFGHVFGVDGTDAISLTKGNIKGRQLAKVYTDFLRKYVPGFENAQLISTGDQVGIRESRRIVADYMMSVEDFKKRRSFEDEIARNCYFIDVHLPNKESTMVMEYLPEGESHGISYRSLLPQGMENLIVAGRTIGSDRLINSALRVMPNCFTMGQAAGVAAYLAALKNVGYRSIDIQQLQDLLISQGAWILRKK</sequence>
<dbReference type="HOGENOM" id="CLU_045820_0_0_9"/>
<organism evidence="6 7">
    <name type="scientific">Coprobacillus cateniformis</name>
    <dbReference type="NCBI Taxonomy" id="100884"/>
    <lineage>
        <taxon>Bacteria</taxon>
        <taxon>Bacillati</taxon>
        <taxon>Bacillota</taxon>
        <taxon>Erysipelotrichia</taxon>
        <taxon>Erysipelotrichales</taxon>
        <taxon>Coprobacillaceae</taxon>
        <taxon>Coprobacillus</taxon>
    </lineage>
</organism>
<keyword evidence="4" id="KW-0408">Iron</keyword>
<keyword evidence="5" id="KW-0411">Iron-sulfur</keyword>
<keyword evidence="3" id="KW-0560">Oxidoreductase</keyword>
<evidence type="ECO:0000256" key="3">
    <source>
        <dbReference type="ARBA" id="ARBA00023002"/>
    </source>
</evidence>
<evidence type="ECO:0000313" key="7">
    <source>
        <dbReference type="Proteomes" id="UP000003157"/>
    </source>
</evidence>
<dbReference type="Gene3D" id="3.50.50.60">
    <property type="entry name" value="FAD/NAD(P)-binding domain"/>
    <property type="match status" value="1"/>
</dbReference>
<keyword evidence="1" id="KW-0004">4Fe-4S</keyword>
<dbReference type="Proteomes" id="UP000003157">
    <property type="component" value="Unassembled WGS sequence"/>
</dbReference>
<dbReference type="SUPFAM" id="SSF51905">
    <property type="entry name" value="FAD/NAD(P)-binding domain"/>
    <property type="match status" value="1"/>
</dbReference>
<dbReference type="AlphaFoldDB" id="E7G616"/>
<keyword evidence="7" id="KW-1185">Reference proteome</keyword>
<dbReference type="GeneID" id="78229371"/>